<feature type="region of interest" description="Disordered" evidence="1">
    <location>
        <begin position="345"/>
        <end position="365"/>
    </location>
</feature>
<dbReference type="Proteomes" id="UP000000702">
    <property type="component" value="Unassembled WGS sequence"/>
</dbReference>
<comment type="caution">
    <text evidence="2">The sequence shown here is derived from an EMBL/GenBank/DDBJ whole genome shotgun (WGS) entry which is preliminary data.</text>
</comment>
<name>F9WFU5_TRYCI</name>
<dbReference type="OMA" id="WAILHEI"/>
<feature type="region of interest" description="Disordered" evidence="1">
    <location>
        <begin position="1"/>
        <end position="45"/>
    </location>
</feature>
<gene>
    <name evidence="2" type="ORF">TCIL3000_0_01380</name>
</gene>
<protein>
    <submittedName>
        <fullName evidence="2">WGS project CAEQ00000000 data, annotated contig 42</fullName>
    </submittedName>
</protein>
<dbReference type="AlphaFoldDB" id="F9WFU5"/>
<feature type="region of interest" description="Disordered" evidence="1">
    <location>
        <begin position="188"/>
        <end position="254"/>
    </location>
</feature>
<reference evidence="2 3" key="2">
    <citation type="journal article" date="2012" name="Proc. Natl. Acad. Sci. U.S.A.">
        <title>Antigenic diversity is generated by distinct evolutionary mechanisms in African trypanosome species.</title>
        <authorList>
            <person name="Jackson A.P."/>
            <person name="Berry A."/>
            <person name="Aslett M."/>
            <person name="Allison H.C."/>
            <person name="Burton P."/>
            <person name="Vavrova-Anderson J."/>
            <person name="Brown R."/>
            <person name="Browne H."/>
            <person name="Corton N."/>
            <person name="Hauser H."/>
            <person name="Gamble J."/>
            <person name="Gilderthorp R."/>
            <person name="Marcello L."/>
            <person name="McQuillan J."/>
            <person name="Otto T.D."/>
            <person name="Quail M.A."/>
            <person name="Sanders M.J."/>
            <person name="van Tonder A."/>
            <person name="Ginger M.L."/>
            <person name="Field M.C."/>
            <person name="Barry J.D."/>
            <person name="Hertz-Fowler C."/>
            <person name="Berriman M."/>
        </authorList>
    </citation>
    <scope>NUCLEOTIDE SEQUENCE [LARGE SCALE GENOMIC DNA]</scope>
    <source>
        <strain evidence="2 3">IL3000</strain>
    </source>
</reference>
<sequence>MTNNERPSNDVRLYRTPQQGEKERNEKQQQVQNLQLPYKTGREVTDAPKIFQMTHKEGEEKGNLPSGMTPAPSVEPGARWGNSHGLYDSQWENTYKFSGAKAAATAAFEQAAAEERSNDSCRDVRAKLLPSESADSGSLQRLSSAEEYSCTRRNVTLLPRFQAYEIRETRRISPKREPAFSATVVYASRGTPSPKRSVSSGVRTPSGETGQESCQRATPRTVGGPLARGSAEEQEVGSRRASTTPRSVMMRDEATTTEASLLRESAASQSPYPVMPKKSMHDASTMTGESFEGVALLAGQDNSTMALQSGPYDTEYFNAGRRHKSFANESLISLSTVSNSTYNQRRDLSTSCPGEGSPSHVAQHAPRTTVNDACNQARPTNTRPPLLPQPIERQRAHAASSYGSWNDGDDGRPNRAAVCGRPPMVPCRQEEQGSRAPPDVWAAKLRELDQAYVSSSNGWAILHEIRLILEGRRSS</sequence>
<feature type="region of interest" description="Disordered" evidence="1">
    <location>
        <begin position="395"/>
        <end position="414"/>
    </location>
</feature>
<keyword evidence="3" id="KW-1185">Reference proteome</keyword>
<feature type="compositionally biased region" description="Polar residues" evidence="1">
    <location>
        <begin position="190"/>
        <end position="218"/>
    </location>
</feature>
<proteinExistence type="predicted"/>
<evidence type="ECO:0000313" key="2">
    <source>
        <dbReference type="EMBL" id="CCD16175.1"/>
    </source>
</evidence>
<dbReference type="EMBL" id="CAEQ01002185">
    <property type="protein sequence ID" value="CCD16175.1"/>
    <property type="molecule type" value="Genomic_DNA"/>
</dbReference>
<feature type="region of interest" description="Disordered" evidence="1">
    <location>
        <begin position="265"/>
        <end position="284"/>
    </location>
</feature>
<evidence type="ECO:0000256" key="1">
    <source>
        <dbReference type="SAM" id="MobiDB-lite"/>
    </source>
</evidence>
<reference evidence="3" key="1">
    <citation type="submission" date="2011-07" db="EMBL/GenBank/DDBJ databases">
        <title>Divergent evolution of antigenic variation in African trypanosomes.</title>
        <authorList>
            <person name="Jackson A.P."/>
            <person name="Berry A."/>
            <person name="Allison H.C."/>
            <person name="Burton P."/>
            <person name="Anderson J."/>
            <person name="Aslett M."/>
            <person name="Brown R."/>
            <person name="Corton N."/>
            <person name="Harris D."/>
            <person name="Hauser H."/>
            <person name="Gamble J."/>
            <person name="Gilderthorp R."/>
            <person name="McQuillan J."/>
            <person name="Quail M.A."/>
            <person name="Sanders M."/>
            <person name="Van Tonder A."/>
            <person name="Ginger M.L."/>
            <person name="Donelson J.E."/>
            <person name="Field M.C."/>
            <person name="Barry J.D."/>
            <person name="Berriman M."/>
            <person name="Hertz-Fowler C."/>
        </authorList>
    </citation>
    <scope>NUCLEOTIDE SEQUENCE [LARGE SCALE GENOMIC DNA]</scope>
    <source>
        <strain evidence="3">IL3000</strain>
    </source>
</reference>
<organism evidence="2 3">
    <name type="scientific">Trypanosoma congolense (strain IL3000)</name>
    <dbReference type="NCBI Taxonomy" id="1068625"/>
    <lineage>
        <taxon>Eukaryota</taxon>
        <taxon>Discoba</taxon>
        <taxon>Euglenozoa</taxon>
        <taxon>Kinetoplastea</taxon>
        <taxon>Metakinetoplastina</taxon>
        <taxon>Trypanosomatida</taxon>
        <taxon>Trypanosomatidae</taxon>
        <taxon>Trypanosoma</taxon>
        <taxon>Nannomonas</taxon>
    </lineage>
</organism>
<dbReference type="VEuPathDB" id="TriTrypDB:TcIL3000_0_01380"/>
<evidence type="ECO:0000313" key="3">
    <source>
        <dbReference type="Proteomes" id="UP000000702"/>
    </source>
</evidence>
<accession>F9WFU5</accession>